<feature type="transmembrane region" description="Helical" evidence="1">
    <location>
        <begin position="195"/>
        <end position="216"/>
    </location>
</feature>
<evidence type="ECO:0000313" key="3">
    <source>
        <dbReference type="EMBL" id="NMH28952.1"/>
    </source>
</evidence>
<keyword evidence="3" id="KW-0645">Protease</keyword>
<evidence type="ECO:0000259" key="2">
    <source>
        <dbReference type="Pfam" id="PF02517"/>
    </source>
</evidence>
<dbReference type="RefSeq" id="WP_169528056.1">
    <property type="nucleotide sequence ID" value="NZ_JAAMPU010000107.1"/>
</dbReference>
<organism evidence="3 4">
    <name type="scientific">Flavobacterium silvaticum</name>
    <dbReference type="NCBI Taxonomy" id="1852020"/>
    <lineage>
        <taxon>Bacteria</taxon>
        <taxon>Pseudomonadati</taxon>
        <taxon>Bacteroidota</taxon>
        <taxon>Flavobacteriia</taxon>
        <taxon>Flavobacteriales</taxon>
        <taxon>Flavobacteriaceae</taxon>
        <taxon>Flavobacterium</taxon>
    </lineage>
</organism>
<dbReference type="Proteomes" id="UP000712080">
    <property type="component" value="Unassembled WGS sequence"/>
</dbReference>
<keyword evidence="3" id="KW-0482">Metalloprotease</keyword>
<protein>
    <submittedName>
        <fullName evidence="3">CPBP family intramembrane metalloprotease</fullName>
    </submittedName>
</protein>
<feature type="domain" description="CAAX prenyl protease 2/Lysostaphin resistance protein A-like" evidence="2">
    <location>
        <begin position="137"/>
        <end position="233"/>
    </location>
</feature>
<evidence type="ECO:0000256" key="1">
    <source>
        <dbReference type="SAM" id="Phobius"/>
    </source>
</evidence>
<dbReference type="PANTHER" id="PTHR39430">
    <property type="entry name" value="MEMBRANE-ASSOCIATED PROTEASE-RELATED"/>
    <property type="match status" value="1"/>
</dbReference>
<sequence length="317" mass="36309">MFIEQAYKGDNSLWKVILTTILSGGVFFLNILVFIFVPDDFLEQAYAAQSGPPSIVNFLIVLLPFAFLLGLLFLLVRFLHERSILSLTTSRPKIDFKRFWFAFFLIVLSSLILFAIEYFSDPSAISVSLNMPRFLIFLLISLLLLPLQIGFEEYFFRGFLMQQIGIASRNRWLPLVLTSVFFGVCHAANPEINEMGMWLLVYYIGTGFLLGIIVLMDQGLELTLGYHFGNNLIASILISYQHSALQSETIFKYVNDPDPAEMLHSMLIGMVISYPLLILILAKVFKWTNWKQRLFGKVNPPIIESELQTQYHENAHL</sequence>
<proteinExistence type="predicted"/>
<accession>A0A972FNJ1</accession>
<keyword evidence="1" id="KW-0812">Transmembrane</keyword>
<dbReference type="GO" id="GO:0008237">
    <property type="term" value="F:metallopeptidase activity"/>
    <property type="evidence" value="ECO:0007669"/>
    <property type="project" value="UniProtKB-KW"/>
</dbReference>
<feature type="transmembrane region" description="Helical" evidence="1">
    <location>
        <begin position="12"/>
        <end position="35"/>
    </location>
</feature>
<dbReference type="GO" id="GO:0080120">
    <property type="term" value="P:CAAX-box protein maturation"/>
    <property type="evidence" value="ECO:0007669"/>
    <property type="project" value="UniProtKB-ARBA"/>
</dbReference>
<name>A0A972FNJ1_9FLAO</name>
<dbReference type="InterPro" id="IPR003675">
    <property type="entry name" value="Rce1/LyrA-like_dom"/>
</dbReference>
<dbReference type="AlphaFoldDB" id="A0A972FNJ1"/>
<feature type="transmembrane region" description="Helical" evidence="1">
    <location>
        <begin position="131"/>
        <end position="151"/>
    </location>
</feature>
<feature type="transmembrane region" description="Helical" evidence="1">
    <location>
        <begin position="99"/>
        <end position="119"/>
    </location>
</feature>
<keyword evidence="4" id="KW-1185">Reference proteome</keyword>
<gene>
    <name evidence="3" type="ORF">G6047_12985</name>
</gene>
<evidence type="ECO:0000313" key="4">
    <source>
        <dbReference type="Proteomes" id="UP000712080"/>
    </source>
</evidence>
<dbReference type="Pfam" id="PF02517">
    <property type="entry name" value="Rce1-like"/>
    <property type="match status" value="1"/>
</dbReference>
<comment type="caution">
    <text evidence="3">The sequence shown here is derived from an EMBL/GenBank/DDBJ whole genome shotgun (WGS) entry which is preliminary data.</text>
</comment>
<dbReference type="EMBL" id="JAAMPU010000107">
    <property type="protein sequence ID" value="NMH28952.1"/>
    <property type="molecule type" value="Genomic_DNA"/>
</dbReference>
<feature type="transmembrane region" description="Helical" evidence="1">
    <location>
        <begin position="262"/>
        <end position="285"/>
    </location>
</feature>
<reference evidence="3" key="1">
    <citation type="submission" date="2020-02" db="EMBL/GenBank/DDBJ databases">
        <title>Flavobacterium sp. genome.</title>
        <authorList>
            <person name="Jung H.S."/>
            <person name="Baek J.H."/>
            <person name="Jeon C.O."/>
        </authorList>
    </citation>
    <scope>NUCLEOTIDE SEQUENCE</scope>
    <source>
        <strain evidence="3">SE-s28</strain>
    </source>
</reference>
<keyword evidence="1" id="KW-0472">Membrane</keyword>
<dbReference type="PANTHER" id="PTHR39430:SF1">
    <property type="entry name" value="PROTEASE"/>
    <property type="match status" value="1"/>
</dbReference>
<keyword evidence="1" id="KW-1133">Transmembrane helix</keyword>
<feature type="transmembrane region" description="Helical" evidence="1">
    <location>
        <begin position="55"/>
        <end position="79"/>
    </location>
</feature>
<dbReference type="GO" id="GO:0004175">
    <property type="term" value="F:endopeptidase activity"/>
    <property type="evidence" value="ECO:0007669"/>
    <property type="project" value="UniProtKB-ARBA"/>
</dbReference>
<keyword evidence="3" id="KW-0378">Hydrolase</keyword>